<dbReference type="Pfam" id="PF17136">
    <property type="entry name" value="ribosomal_L24"/>
    <property type="match status" value="1"/>
</dbReference>
<accession>A0A2K8NQQ9</accession>
<dbReference type="InterPro" id="IPR014722">
    <property type="entry name" value="Rib_uL2_dom2"/>
</dbReference>
<dbReference type="CDD" id="cd06089">
    <property type="entry name" value="KOW_RPL26"/>
    <property type="match status" value="1"/>
</dbReference>
<dbReference type="InterPro" id="IPR003256">
    <property type="entry name" value="Ribosomal_uL24"/>
</dbReference>
<dbReference type="InterPro" id="IPR057264">
    <property type="entry name" value="Ribosomal_uL24_C"/>
</dbReference>
<dbReference type="Gene3D" id="2.30.30.30">
    <property type="match status" value="1"/>
</dbReference>
<organism evidence="7 8">
    <name type="scientific">Entomoplasma freundtii</name>
    <dbReference type="NCBI Taxonomy" id="74700"/>
    <lineage>
        <taxon>Bacteria</taxon>
        <taxon>Bacillati</taxon>
        <taxon>Mycoplasmatota</taxon>
        <taxon>Mollicutes</taxon>
        <taxon>Entomoplasmatales</taxon>
        <taxon>Entomoplasmataceae</taxon>
        <taxon>Entomoplasma</taxon>
    </lineage>
</organism>
<dbReference type="Proteomes" id="UP000232222">
    <property type="component" value="Chromosome"/>
</dbReference>
<evidence type="ECO:0000256" key="1">
    <source>
        <dbReference type="ARBA" id="ARBA00010618"/>
    </source>
</evidence>
<dbReference type="GO" id="GO:0006412">
    <property type="term" value="P:translation"/>
    <property type="evidence" value="ECO:0007669"/>
    <property type="project" value="UniProtKB-UniRule"/>
</dbReference>
<dbReference type="OrthoDB" id="9807419at2"/>
<comment type="function">
    <text evidence="5">One of the proteins that surrounds the polypeptide exit tunnel on the outside of the subunit.</text>
</comment>
<gene>
    <name evidence="5 7" type="primary">rplX</name>
    <name evidence="7" type="ORF">EFREU_v1c01430</name>
</gene>
<evidence type="ECO:0000256" key="2">
    <source>
        <dbReference type="ARBA" id="ARBA00022980"/>
    </source>
</evidence>
<comment type="similarity">
    <text evidence="1 5 6">Belongs to the universal ribosomal protein uL24 family.</text>
</comment>
<sequence length="105" mass="11688">MAKTKLKKGDLVKVIAGAHKGEQGPITWISKDKKFVSVQGIEILKHVKPSNSEPDGGIKPIPAKMNISNVGMLDPKRKEATTRIGYEIRDGKKIRISRKTNHEFK</sequence>
<keyword evidence="2 5" id="KW-0689">Ribosomal protein</keyword>
<dbReference type="AlphaFoldDB" id="A0A2K8NQQ9"/>
<dbReference type="InterPro" id="IPR008991">
    <property type="entry name" value="Translation_prot_SH3-like_sf"/>
</dbReference>
<keyword evidence="3 5" id="KW-0687">Ribonucleoprotein</keyword>
<dbReference type="PANTHER" id="PTHR12903">
    <property type="entry name" value="MITOCHONDRIAL RIBOSOMAL PROTEIN L24"/>
    <property type="match status" value="1"/>
</dbReference>
<keyword evidence="8" id="KW-1185">Reference proteome</keyword>
<dbReference type="GO" id="GO:0005840">
    <property type="term" value="C:ribosome"/>
    <property type="evidence" value="ECO:0007669"/>
    <property type="project" value="UniProtKB-KW"/>
</dbReference>
<evidence type="ECO:0000256" key="4">
    <source>
        <dbReference type="ARBA" id="ARBA00035206"/>
    </source>
</evidence>
<dbReference type="Pfam" id="PF00467">
    <property type="entry name" value="KOW"/>
    <property type="match status" value="1"/>
</dbReference>
<dbReference type="SMART" id="SM00739">
    <property type="entry name" value="KOW"/>
    <property type="match status" value="1"/>
</dbReference>
<keyword evidence="5" id="KW-0694">RNA-binding</keyword>
<evidence type="ECO:0000313" key="8">
    <source>
        <dbReference type="Proteomes" id="UP000232222"/>
    </source>
</evidence>
<evidence type="ECO:0000256" key="5">
    <source>
        <dbReference type="HAMAP-Rule" id="MF_01326"/>
    </source>
</evidence>
<evidence type="ECO:0000256" key="3">
    <source>
        <dbReference type="ARBA" id="ARBA00023274"/>
    </source>
</evidence>
<comment type="subunit">
    <text evidence="5">Part of the 50S ribosomal subunit.</text>
</comment>
<dbReference type="KEGG" id="efr:EFREU_v1c01430"/>
<dbReference type="NCBIfam" id="TIGR01079">
    <property type="entry name" value="rplX_bact"/>
    <property type="match status" value="1"/>
</dbReference>
<comment type="function">
    <text evidence="5">One of two assembly initiator proteins, it binds directly to the 5'-end of the 23S rRNA, where it nucleates assembly of the 50S subunit.</text>
</comment>
<evidence type="ECO:0000256" key="6">
    <source>
        <dbReference type="RuleBase" id="RU003477"/>
    </source>
</evidence>
<proteinExistence type="inferred from homology"/>
<dbReference type="EMBL" id="CP024962">
    <property type="protein sequence ID" value="ATZ16170.1"/>
    <property type="molecule type" value="Genomic_DNA"/>
</dbReference>
<dbReference type="InterPro" id="IPR005824">
    <property type="entry name" value="KOW"/>
</dbReference>
<dbReference type="HAMAP" id="MF_01326_B">
    <property type="entry name" value="Ribosomal_uL24_B"/>
    <property type="match status" value="1"/>
</dbReference>
<reference evidence="7 8" key="1">
    <citation type="submission" date="2017-11" db="EMBL/GenBank/DDBJ databases">
        <title>Genome sequence of Entomoplasma freundtii BARC 318 (ATCC 51999).</title>
        <authorList>
            <person name="Lo W.-S."/>
            <person name="Gasparich G.E."/>
            <person name="Kuo C.-H."/>
        </authorList>
    </citation>
    <scope>NUCLEOTIDE SEQUENCE [LARGE SCALE GENOMIC DNA]</scope>
    <source>
        <strain evidence="7 8">BARC 318</strain>
    </source>
</reference>
<dbReference type="RefSeq" id="WP_100609130.1">
    <property type="nucleotide sequence ID" value="NZ_CP024962.1"/>
</dbReference>
<dbReference type="SUPFAM" id="SSF50104">
    <property type="entry name" value="Translation proteins SH3-like domain"/>
    <property type="match status" value="1"/>
</dbReference>
<name>A0A2K8NQQ9_9MOLU</name>
<evidence type="ECO:0000313" key="7">
    <source>
        <dbReference type="EMBL" id="ATZ16170.1"/>
    </source>
</evidence>
<dbReference type="PROSITE" id="PS01108">
    <property type="entry name" value="RIBOSOMAL_L24"/>
    <property type="match status" value="1"/>
</dbReference>
<dbReference type="GO" id="GO:1990904">
    <property type="term" value="C:ribonucleoprotein complex"/>
    <property type="evidence" value="ECO:0007669"/>
    <property type="project" value="UniProtKB-KW"/>
</dbReference>
<dbReference type="InterPro" id="IPR041988">
    <property type="entry name" value="Ribosomal_uL24_KOW"/>
</dbReference>
<dbReference type="InterPro" id="IPR005825">
    <property type="entry name" value="Ribosomal_uL24_CS"/>
</dbReference>
<dbReference type="GO" id="GO:0019843">
    <property type="term" value="F:rRNA binding"/>
    <property type="evidence" value="ECO:0007669"/>
    <property type="project" value="UniProtKB-UniRule"/>
</dbReference>
<dbReference type="GO" id="GO:0003735">
    <property type="term" value="F:structural constituent of ribosome"/>
    <property type="evidence" value="ECO:0007669"/>
    <property type="project" value="InterPro"/>
</dbReference>
<protein>
    <recommendedName>
        <fullName evidence="4 5">Large ribosomal subunit protein uL24</fullName>
    </recommendedName>
</protein>
<keyword evidence="5" id="KW-0699">rRNA-binding</keyword>